<dbReference type="Proteomes" id="UP000504606">
    <property type="component" value="Unplaced"/>
</dbReference>
<dbReference type="Gene3D" id="3.90.660.10">
    <property type="match status" value="1"/>
</dbReference>
<evidence type="ECO:0000313" key="3">
    <source>
        <dbReference type="RefSeq" id="XP_026271766.1"/>
    </source>
</evidence>
<dbReference type="GeneID" id="113201965"/>
<dbReference type="InterPro" id="IPR036188">
    <property type="entry name" value="FAD/NAD-bd_sf"/>
</dbReference>
<dbReference type="SUPFAM" id="SSF54373">
    <property type="entry name" value="FAD-linked reductases, C-terminal domain"/>
    <property type="match status" value="1"/>
</dbReference>
<dbReference type="KEGG" id="foc:113201965"/>
<protein>
    <submittedName>
        <fullName evidence="3">Peroxisomal N(1)-acetyl-spermine/spermidine oxidase-like</fullName>
    </submittedName>
</protein>
<dbReference type="InterPro" id="IPR002937">
    <property type="entry name" value="Amino_oxidase"/>
</dbReference>
<gene>
    <name evidence="3" type="primary">LOC113201965</name>
</gene>
<dbReference type="Gene3D" id="3.50.50.60">
    <property type="entry name" value="FAD/NAD(P)-binding domain"/>
    <property type="match status" value="1"/>
</dbReference>
<reference evidence="3" key="1">
    <citation type="submission" date="2025-08" db="UniProtKB">
        <authorList>
            <consortium name="RefSeq"/>
        </authorList>
    </citation>
    <scope>IDENTIFICATION</scope>
    <source>
        <tissue evidence="3">Whole organism</tissue>
    </source>
</reference>
<dbReference type="PANTHER" id="PTHR10742:SF416">
    <property type="entry name" value="SPERMINE OXIDASE"/>
    <property type="match status" value="1"/>
</dbReference>
<evidence type="ECO:0000259" key="1">
    <source>
        <dbReference type="Pfam" id="PF01593"/>
    </source>
</evidence>
<organism evidence="2 3">
    <name type="scientific">Frankliniella occidentalis</name>
    <name type="common">Western flower thrips</name>
    <name type="synonym">Euthrips occidentalis</name>
    <dbReference type="NCBI Taxonomy" id="133901"/>
    <lineage>
        <taxon>Eukaryota</taxon>
        <taxon>Metazoa</taxon>
        <taxon>Ecdysozoa</taxon>
        <taxon>Arthropoda</taxon>
        <taxon>Hexapoda</taxon>
        <taxon>Insecta</taxon>
        <taxon>Pterygota</taxon>
        <taxon>Neoptera</taxon>
        <taxon>Paraneoptera</taxon>
        <taxon>Thysanoptera</taxon>
        <taxon>Terebrantia</taxon>
        <taxon>Thripoidea</taxon>
        <taxon>Thripidae</taxon>
        <taxon>Frankliniella</taxon>
    </lineage>
</organism>
<dbReference type="Pfam" id="PF01593">
    <property type="entry name" value="Amino_oxidase"/>
    <property type="match status" value="1"/>
</dbReference>
<dbReference type="SUPFAM" id="SSF51905">
    <property type="entry name" value="FAD/NAD(P)-binding domain"/>
    <property type="match status" value="1"/>
</dbReference>
<keyword evidence="2" id="KW-1185">Reference proteome</keyword>
<dbReference type="PANTHER" id="PTHR10742">
    <property type="entry name" value="FLAVIN MONOAMINE OXIDASE"/>
    <property type="match status" value="1"/>
</dbReference>
<name>A0A6J1RYW5_FRAOC</name>
<dbReference type="InterPro" id="IPR050281">
    <property type="entry name" value="Flavin_monoamine_oxidase"/>
</dbReference>
<sequence>MIIRKACGGISSFCRFFRTTSSSWRDGSVPSLPAGCGDCCPSTLVAQDKEACLLDPCAVDPEQPQPSVVIVGAGVAGLSAAERLAHCGICNISVLEATDRPGGRVHSCWLGDSVVELGAQWLYGANPSNSVYSLAAREGILCCPEDADHEPPLFCTSDGRTVDPPLVRAAQHTFSLIEAQARALFGLKISRRQGALLTFLHRRMQQEVLRYPEEVRYDVAAVLHGLANGLRCHLGADLSVVSADHYGSAVRAAGGDARVPMGFVGVLAPLLRELPECSVHYCKVVENIQWGPRVAGSTVRGPRATVRTADGAEYHADYVIVTVPLGVLKAAGDTLFTPPLPAEKTEAIRGLGFGAVTKLFLEYSRPFWLPGSGTSSLQLAWSPDELQGGDDWTKGIGLLEEVPGSRAVMCVWVAGEEARCAEQESDDAVAEAVTRTLRRFTGDPSLPYPDCLLRSRWSSDPFFQGAVSYLGVESSVGQQCDLSAPLPSTCAETPRPTLLFAGEATCPGHFATVHGARLSGLREAERVLALTRRQHQQQQSVG</sequence>
<accession>A0A6J1RYW5</accession>
<evidence type="ECO:0000313" key="2">
    <source>
        <dbReference type="Proteomes" id="UP000504606"/>
    </source>
</evidence>
<dbReference type="GO" id="GO:0046592">
    <property type="term" value="F:polyamine oxidase activity"/>
    <property type="evidence" value="ECO:0007669"/>
    <property type="project" value="TreeGrafter"/>
</dbReference>
<dbReference type="RefSeq" id="XP_026271766.1">
    <property type="nucleotide sequence ID" value="XM_026415981.2"/>
</dbReference>
<proteinExistence type="predicted"/>
<dbReference type="OrthoDB" id="2219495at2759"/>
<dbReference type="AlphaFoldDB" id="A0A6J1RYW5"/>
<feature type="domain" description="Amine oxidase" evidence="1">
    <location>
        <begin position="75"/>
        <end position="528"/>
    </location>
</feature>